<comment type="subcellular location">
    <subcellularLocation>
        <location evidence="1">Cell membrane</location>
        <topology evidence="1">Multi-pass membrane protein</topology>
    </subcellularLocation>
</comment>
<evidence type="ECO:0000256" key="11">
    <source>
        <dbReference type="ARBA" id="ARBA00023136"/>
    </source>
</evidence>
<dbReference type="EMBL" id="NGKC01000001">
    <property type="protein sequence ID" value="RSU14702.1"/>
    <property type="molecule type" value="Genomic_DNA"/>
</dbReference>
<feature type="transmembrane region" description="Helical" evidence="12">
    <location>
        <begin position="285"/>
        <end position="307"/>
    </location>
</feature>
<dbReference type="GO" id="GO:0005524">
    <property type="term" value="F:ATP binding"/>
    <property type="evidence" value="ECO:0007669"/>
    <property type="project" value="UniProtKB-KW"/>
</dbReference>
<keyword evidence="6" id="KW-0547">Nucleotide-binding</keyword>
<dbReference type="SMART" id="SM00387">
    <property type="entry name" value="HATPase_c"/>
    <property type="match status" value="1"/>
</dbReference>
<evidence type="ECO:0000313" key="15">
    <source>
        <dbReference type="Proteomes" id="UP000286773"/>
    </source>
</evidence>
<evidence type="ECO:0000256" key="1">
    <source>
        <dbReference type="ARBA" id="ARBA00004651"/>
    </source>
</evidence>
<dbReference type="InterPro" id="IPR050640">
    <property type="entry name" value="Bact_2-comp_sensor_kinase"/>
</dbReference>
<evidence type="ECO:0000256" key="9">
    <source>
        <dbReference type="ARBA" id="ARBA00022989"/>
    </source>
</evidence>
<evidence type="ECO:0000259" key="13">
    <source>
        <dbReference type="PROSITE" id="PS50109"/>
    </source>
</evidence>
<dbReference type="AlphaFoldDB" id="A0A430B3C9"/>
<dbReference type="PROSITE" id="PS50109">
    <property type="entry name" value="HIS_KIN"/>
    <property type="match status" value="1"/>
</dbReference>
<keyword evidence="4" id="KW-0808">Transferase</keyword>
<accession>A0A430B3C9</accession>
<evidence type="ECO:0000256" key="12">
    <source>
        <dbReference type="SAM" id="Phobius"/>
    </source>
</evidence>
<proteinExistence type="predicted"/>
<evidence type="ECO:0000256" key="3">
    <source>
        <dbReference type="ARBA" id="ARBA00022553"/>
    </source>
</evidence>
<organism evidence="14 15">
    <name type="scientific">Vagococcus acidifermentans</name>
    <dbReference type="NCBI Taxonomy" id="564710"/>
    <lineage>
        <taxon>Bacteria</taxon>
        <taxon>Bacillati</taxon>
        <taxon>Bacillota</taxon>
        <taxon>Bacilli</taxon>
        <taxon>Lactobacillales</taxon>
        <taxon>Enterococcaceae</taxon>
        <taxon>Vagococcus</taxon>
    </lineage>
</organism>
<evidence type="ECO:0000256" key="2">
    <source>
        <dbReference type="ARBA" id="ARBA00022475"/>
    </source>
</evidence>
<keyword evidence="11 12" id="KW-0472">Membrane</keyword>
<dbReference type="GO" id="GO:0005886">
    <property type="term" value="C:plasma membrane"/>
    <property type="evidence" value="ECO:0007669"/>
    <property type="project" value="UniProtKB-SubCell"/>
</dbReference>
<keyword evidence="7" id="KW-0418">Kinase</keyword>
<keyword evidence="10" id="KW-0902">Two-component regulatory system</keyword>
<keyword evidence="8" id="KW-0067">ATP-binding</keyword>
<protein>
    <recommendedName>
        <fullName evidence="13">Histidine kinase domain-containing protein</fullName>
    </recommendedName>
</protein>
<dbReference type="PANTHER" id="PTHR34220">
    <property type="entry name" value="SENSOR HISTIDINE KINASE YPDA"/>
    <property type="match status" value="1"/>
</dbReference>
<keyword evidence="5 12" id="KW-0812">Transmembrane</keyword>
<evidence type="ECO:0000313" key="14">
    <source>
        <dbReference type="EMBL" id="RSU14702.1"/>
    </source>
</evidence>
<name>A0A430B3C9_9ENTE</name>
<evidence type="ECO:0000256" key="8">
    <source>
        <dbReference type="ARBA" id="ARBA00022840"/>
    </source>
</evidence>
<evidence type="ECO:0000256" key="7">
    <source>
        <dbReference type="ARBA" id="ARBA00022777"/>
    </source>
</evidence>
<dbReference type="OrthoDB" id="9776552at2"/>
<evidence type="ECO:0000256" key="6">
    <source>
        <dbReference type="ARBA" id="ARBA00022741"/>
    </source>
</evidence>
<dbReference type="Pfam" id="PF06580">
    <property type="entry name" value="His_kinase"/>
    <property type="match status" value="1"/>
</dbReference>
<keyword evidence="3" id="KW-0597">Phosphoprotein</keyword>
<dbReference type="Gene3D" id="3.30.565.10">
    <property type="entry name" value="Histidine kinase-like ATPase, C-terminal domain"/>
    <property type="match status" value="1"/>
</dbReference>
<evidence type="ECO:0000256" key="10">
    <source>
        <dbReference type="ARBA" id="ARBA00023012"/>
    </source>
</evidence>
<dbReference type="Proteomes" id="UP000286773">
    <property type="component" value="Unassembled WGS sequence"/>
</dbReference>
<gene>
    <name evidence="14" type="ORF">CBF27_01625</name>
</gene>
<dbReference type="GO" id="GO:0000155">
    <property type="term" value="F:phosphorelay sensor kinase activity"/>
    <property type="evidence" value="ECO:0007669"/>
    <property type="project" value="InterPro"/>
</dbReference>
<keyword evidence="15" id="KW-1185">Reference proteome</keyword>
<dbReference type="PANTHER" id="PTHR34220:SF11">
    <property type="entry name" value="SENSOR PROTEIN KINASE HPTS"/>
    <property type="match status" value="1"/>
</dbReference>
<dbReference type="SUPFAM" id="SSF55874">
    <property type="entry name" value="ATPase domain of HSP90 chaperone/DNA topoisomerase II/histidine kinase"/>
    <property type="match status" value="1"/>
</dbReference>
<keyword evidence="2" id="KW-1003">Cell membrane</keyword>
<feature type="domain" description="Histidine kinase" evidence="13">
    <location>
        <begin position="477"/>
        <end position="582"/>
    </location>
</feature>
<evidence type="ECO:0000256" key="4">
    <source>
        <dbReference type="ARBA" id="ARBA00022679"/>
    </source>
</evidence>
<sequence>MTCRMNLPHSFKKINLFKLKTFRHLFYQYVFIILSLITILFFFVYSYVLNLKQEKDNLLADNFMSLKAELTKEKTVIDTLTDELFFQQPYLEDLGNFISLDYGDYFEFKTDRYMADDASSYLGTLNFVKKVFYTYPNCVKIVFYNTDNQHVRLFSNTDGDYLQYLTAPFPERSINTKQLVSLLNLENDKSDNYISFHKTLNNPASLDNVAEMYYIFDLSNLYEELTKKNRASSGELFLYNEGELLFATNPDLDGEKLKTIQIDNVSGNYQLVSKENPDKLLQQVYFVYFYFALVSVLIVLLAIPLSFKHLRQFDYKLGNIINKMTAIQNGEFDSFTAPVASEHKGDELDVINVNLDKMALQLKKYIDNVYVSQIKQKNYQMKTLRAQINPHFLYNTLESIRMKAVINHDDDVAEMLFTASRLYKNMIKGKELTTLKDELSLCDSYLRLFEIRFEDRLFYDISFSEEIEEALIEKLSIQPLIENYVVHGIKQEEDNNFIEIACTKEKTDILIQVQDNGKGISEEKLKQINQQLVDNDVEASDSMGLLNVHQRIKELFGEQYGVSVAGNEWGGTTVSLRIPFQVREESN</sequence>
<evidence type="ECO:0000256" key="5">
    <source>
        <dbReference type="ARBA" id="ARBA00022692"/>
    </source>
</evidence>
<reference evidence="14 15" key="1">
    <citation type="submission" date="2017-05" db="EMBL/GenBank/DDBJ databases">
        <title>Vagococcus spp. assemblies.</title>
        <authorList>
            <person name="Gulvik C.A."/>
        </authorList>
    </citation>
    <scope>NUCLEOTIDE SEQUENCE [LARGE SCALE GENOMIC DNA]</scope>
    <source>
        <strain evidence="14 15">LMG 24798</strain>
    </source>
</reference>
<dbReference type="InterPro" id="IPR036890">
    <property type="entry name" value="HATPase_C_sf"/>
</dbReference>
<feature type="transmembrane region" description="Helical" evidence="12">
    <location>
        <begin position="26"/>
        <end position="48"/>
    </location>
</feature>
<dbReference type="InterPro" id="IPR010559">
    <property type="entry name" value="Sig_transdc_His_kin_internal"/>
</dbReference>
<keyword evidence="9 12" id="KW-1133">Transmembrane helix</keyword>
<dbReference type="Pfam" id="PF02518">
    <property type="entry name" value="HATPase_c"/>
    <property type="match status" value="1"/>
</dbReference>
<comment type="caution">
    <text evidence="14">The sequence shown here is derived from an EMBL/GenBank/DDBJ whole genome shotgun (WGS) entry which is preliminary data.</text>
</comment>
<dbReference type="InterPro" id="IPR003594">
    <property type="entry name" value="HATPase_dom"/>
</dbReference>
<dbReference type="InterPro" id="IPR005467">
    <property type="entry name" value="His_kinase_dom"/>
</dbReference>